<protein>
    <recommendedName>
        <fullName evidence="6">U6 snRNA phosphodiesterase 1</fullName>
    </recommendedName>
    <alternativeName>
        <fullName evidence="7">3'-5' RNA exonuclease USB1</fullName>
    </alternativeName>
</protein>
<keyword evidence="2" id="KW-0378">Hydrolase</keyword>
<dbReference type="InterPro" id="IPR027521">
    <property type="entry name" value="Usb1"/>
</dbReference>
<evidence type="ECO:0000256" key="3">
    <source>
        <dbReference type="ARBA" id="ARBA00023239"/>
    </source>
</evidence>
<keyword evidence="3" id="KW-0456">Lyase</keyword>
<keyword evidence="1" id="KW-0540">Nuclease</keyword>
<evidence type="ECO:0000256" key="1">
    <source>
        <dbReference type="ARBA" id="ARBA00022722"/>
    </source>
</evidence>
<dbReference type="GO" id="GO:0034477">
    <property type="term" value="P:U6 snRNA 3'-end processing"/>
    <property type="evidence" value="ECO:0007669"/>
    <property type="project" value="InterPro"/>
</dbReference>
<organism evidence="8">
    <name type="scientific">Clastoptera arizonana</name>
    <name type="common">Arizona spittle bug</name>
    <dbReference type="NCBI Taxonomy" id="38151"/>
    <lineage>
        <taxon>Eukaryota</taxon>
        <taxon>Metazoa</taxon>
        <taxon>Ecdysozoa</taxon>
        <taxon>Arthropoda</taxon>
        <taxon>Hexapoda</taxon>
        <taxon>Insecta</taxon>
        <taxon>Pterygota</taxon>
        <taxon>Neoptera</taxon>
        <taxon>Paraneoptera</taxon>
        <taxon>Hemiptera</taxon>
        <taxon>Auchenorrhyncha</taxon>
        <taxon>Cercopoidea</taxon>
        <taxon>Clastopteridae</taxon>
        <taxon>Clastoptera</taxon>
    </lineage>
</organism>
<sequence length="99" mass="11411">MSDKSSNALGLIAIYDSSDSSENDPQDNISDDFLIEDQTFINENKTAEKKFPLPSKIKILFSDYWKKDDLHESNPNLHDGRVRTFAHERGNWSTYVFIP</sequence>
<evidence type="ECO:0000256" key="5">
    <source>
        <dbReference type="ARBA" id="ARBA00029300"/>
    </source>
</evidence>
<name>A0A1B6DVD8_9HEMI</name>
<comment type="catalytic activity">
    <reaction evidence="5">
        <text>a 3'-end uridylyl-uridine-RNA = a 3'-end 2',3'-cyclophospho-uridine-RNA + uridine</text>
        <dbReference type="Rhea" id="RHEA:46052"/>
        <dbReference type="Rhea" id="RHEA-COMP:17384"/>
        <dbReference type="Rhea" id="RHEA-COMP:17385"/>
        <dbReference type="ChEBI" id="CHEBI:16704"/>
        <dbReference type="ChEBI" id="CHEBI:85643"/>
        <dbReference type="ChEBI" id="CHEBI:85644"/>
    </reaction>
    <physiologicalReaction direction="left-to-right" evidence="5">
        <dbReference type="Rhea" id="RHEA:46053"/>
    </physiologicalReaction>
</comment>
<proteinExistence type="predicted"/>
<evidence type="ECO:0000256" key="4">
    <source>
        <dbReference type="ARBA" id="ARBA00023242"/>
    </source>
</evidence>
<accession>A0A1B6DVD8</accession>
<dbReference type="EMBL" id="GEDC01007656">
    <property type="protein sequence ID" value="JAS29642.1"/>
    <property type="molecule type" value="Transcribed_RNA"/>
</dbReference>
<keyword evidence="4" id="KW-0539">Nucleus</keyword>
<dbReference type="GO" id="GO:0000175">
    <property type="term" value="F:3'-5'-RNA exonuclease activity"/>
    <property type="evidence" value="ECO:0007669"/>
    <property type="project" value="TreeGrafter"/>
</dbReference>
<dbReference type="GO" id="GO:0016829">
    <property type="term" value="F:lyase activity"/>
    <property type="evidence" value="ECO:0007669"/>
    <property type="project" value="UniProtKB-KW"/>
</dbReference>
<dbReference type="PANTHER" id="PTHR13522">
    <property type="entry name" value="U6 SNRNA PHOSPHODIESTERASE 1"/>
    <property type="match status" value="1"/>
</dbReference>
<evidence type="ECO:0000313" key="8">
    <source>
        <dbReference type="EMBL" id="JAS29642.1"/>
    </source>
</evidence>
<evidence type="ECO:0000256" key="6">
    <source>
        <dbReference type="ARBA" id="ARBA00029543"/>
    </source>
</evidence>
<dbReference type="GO" id="GO:0005634">
    <property type="term" value="C:nucleus"/>
    <property type="evidence" value="ECO:0007669"/>
    <property type="project" value="TreeGrafter"/>
</dbReference>
<gene>
    <name evidence="8" type="ORF">g.10923</name>
</gene>
<evidence type="ECO:0000256" key="7">
    <source>
        <dbReference type="ARBA" id="ARBA00030030"/>
    </source>
</evidence>
<reference evidence="8" key="1">
    <citation type="submission" date="2015-12" db="EMBL/GenBank/DDBJ databases">
        <title>De novo transcriptome assembly of four potential Pierce s Disease insect vectors from Arizona vineyards.</title>
        <authorList>
            <person name="Tassone E.E."/>
        </authorList>
    </citation>
    <scope>NUCLEOTIDE SEQUENCE</scope>
</reference>
<dbReference type="PANTHER" id="PTHR13522:SF3">
    <property type="entry name" value="U6 SNRNA PHOSPHODIESTERASE 1"/>
    <property type="match status" value="1"/>
</dbReference>
<evidence type="ECO:0000256" key="2">
    <source>
        <dbReference type="ARBA" id="ARBA00022801"/>
    </source>
</evidence>
<dbReference type="Pfam" id="PF09749">
    <property type="entry name" value="HVSL"/>
    <property type="match status" value="1"/>
</dbReference>
<dbReference type="AlphaFoldDB" id="A0A1B6DVD8"/>